<accession>A0A0K8RCQ7</accession>
<evidence type="ECO:0000313" key="5">
    <source>
        <dbReference type="EMBL" id="JAA68957.1"/>
    </source>
</evidence>
<evidence type="ECO:0000256" key="1">
    <source>
        <dbReference type="ARBA" id="ARBA00004613"/>
    </source>
</evidence>
<feature type="domain" description="Single" evidence="4">
    <location>
        <begin position="36"/>
        <end position="99"/>
    </location>
</feature>
<dbReference type="InterPro" id="IPR029277">
    <property type="entry name" value="SVWC_dom"/>
</dbReference>
<feature type="signal peptide" evidence="3">
    <location>
        <begin position="1"/>
        <end position="22"/>
    </location>
</feature>
<keyword evidence="3" id="KW-0732">Signal</keyword>
<dbReference type="Pfam" id="PF15430">
    <property type="entry name" value="SVWC"/>
    <property type="match status" value="1"/>
</dbReference>
<evidence type="ECO:0000256" key="3">
    <source>
        <dbReference type="SAM" id="SignalP"/>
    </source>
</evidence>
<dbReference type="GO" id="GO:0005576">
    <property type="term" value="C:extracellular region"/>
    <property type="evidence" value="ECO:0007669"/>
    <property type="project" value="UniProtKB-SubCell"/>
</dbReference>
<dbReference type="EMBL" id="GADI01004851">
    <property type="protein sequence ID" value="JAA68957.1"/>
    <property type="molecule type" value="mRNA"/>
</dbReference>
<feature type="chain" id="PRO_5005516897" evidence="3">
    <location>
        <begin position="23"/>
        <end position="104"/>
    </location>
</feature>
<proteinExistence type="evidence at transcript level"/>
<dbReference type="SMART" id="SM01318">
    <property type="entry name" value="SVWC"/>
    <property type="match status" value="1"/>
</dbReference>
<evidence type="ECO:0000256" key="2">
    <source>
        <dbReference type="ARBA" id="ARBA00022525"/>
    </source>
</evidence>
<name>A0A0K8RCQ7_IXORI</name>
<sequence>MHAFPVAIVSAGLLLLSRCSDGYTGKSEASIQDGKCVYQGVEIAHNRTAHNVSPCESWTCDVNEGTVHIVGCVTWGAPENCLLEKKIKPHPGCCPKVVCPPVRT</sequence>
<protein>
    <submittedName>
        <fullName evidence="5">Putative 8.9 kDa protein</fullName>
    </submittedName>
</protein>
<reference evidence="5" key="1">
    <citation type="submission" date="2012-12" db="EMBL/GenBank/DDBJ databases">
        <title>Identification and characterization of a phenylalanine ammonia-lyase gene family in Isatis indigotica Fort.</title>
        <authorList>
            <person name="Liu Q."/>
            <person name="Chen J."/>
            <person name="Zhou X."/>
            <person name="Di P."/>
            <person name="Xiao Y."/>
            <person name="Xuan H."/>
            <person name="Zhang L."/>
            <person name="Chen W."/>
        </authorList>
    </citation>
    <scope>NUCLEOTIDE SEQUENCE</scope>
    <source>
        <tissue evidence="5">Salivary gland</tissue>
    </source>
</reference>
<comment type="subcellular location">
    <subcellularLocation>
        <location evidence="1">Secreted</location>
    </subcellularLocation>
</comment>
<keyword evidence="2" id="KW-0964">Secreted</keyword>
<dbReference type="AlphaFoldDB" id="A0A0K8RCQ7"/>
<organism evidence="5">
    <name type="scientific">Ixodes ricinus</name>
    <name type="common">Common tick</name>
    <name type="synonym">Acarus ricinus</name>
    <dbReference type="NCBI Taxonomy" id="34613"/>
    <lineage>
        <taxon>Eukaryota</taxon>
        <taxon>Metazoa</taxon>
        <taxon>Ecdysozoa</taxon>
        <taxon>Arthropoda</taxon>
        <taxon>Chelicerata</taxon>
        <taxon>Arachnida</taxon>
        <taxon>Acari</taxon>
        <taxon>Parasitiformes</taxon>
        <taxon>Ixodida</taxon>
        <taxon>Ixodoidea</taxon>
        <taxon>Ixodidae</taxon>
        <taxon>Ixodinae</taxon>
        <taxon>Ixodes</taxon>
    </lineage>
</organism>
<evidence type="ECO:0000259" key="4">
    <source>
        <dbReference type="SMART" id="SM01318"/>
    </source>
</evidence>